<dbReference type="SUPFAM" id="SSF54695">
    <property type="entry name" value="POZ domain"/>
    <property type="match status" value="1"/>
</dbReference>
<evidence type="ECO:0000313" key="5">
    <source>
        <dbReference type="EnsemblPlants" id="AET7Gv21161800.1"/>
    </source>
</evidence>
<dbReference type="InterPro" id="IPR056423">
    <property type="entry name" value="BACK_BPM_SPOP"/>
</dbReference>
<evidence type="ECO:0000259" key="3">
    <source>
        <dbReference type="Pfam" id="PF00651"/>
    </source>
</evidence>
<reference evidence="6" key="2">
    <citation type="journal article" date="2017" name="Nat. Plants">
        <title>The Aegilops tauschii genome reveals multiple impacts of transposons.</title>
        <authorList>
            <person name="Zhao G."/>
            <person name="Zou C."/>
            <person name="Li K."/>
            <person name="Wang K."/>
            <person name="Li T."/>
            <person name="Gao L."/>
            <person name="Zhang X."/>
            <person name="Wang H."/>
            <person name="Yang Z."/>
            <person name="Liu X."/>
            <person name="Jiang W."/>
            <person name="Mao L."/>
            <person name="Kong X."/>
            <person name="Jiao Y."/>
            <person name="Jia J."/>
        </authorList>
    </citation>
    <scope>NUCLEOTIDE SEQUENCE [LARGE SCALE GENOMIC DNA]</scope>
    <source>
        <strain evidence="6">cv. AL8/78</strain>
    </source>
</reference>
<proteinExistence type="inferred from homology"/>
<dbReference type="Gramene" id="AET7Gv21161800.1">
    <property type="protein sequence ID" value="AET7Gv21161800.1"/>
    <property type="gene ID" value="AET7Gv21161800"/>
</dbReference>
<dbReference type="AlphaFoldDB" id="A0A453SZB2"/>
<evidence type="ECO:0000313" key="6">
    <source>
        <dbReference type="Proteomes" id="UP000015105"/>
    </source>
</evidence>
<keyword evidence="6" id="KW-1185">Reference proteome</keyword>
<organism evidence="5 6">
    <name type="scientific">Aegilops tauschii subsp. strangulata</name>
    <name type="common">Goatgrass</name>
    <dbReference type="NCBI Taxonomy" id="200361"/>
    <lineage>
        <taxon>Eukaryota</taxon>
        <taxon>Viridiplantae</taxon>
        <taxon>Streptophyta</taxon>
        <taxon>Embryophyta</taxon>
        <taxon>Tracheophyta</taxon>
        <taxon>Spermatophyta</taxon>
        <taxon>Magnoliopsida</taxon>
        <taxon>Liliopsida</taxon>
        <taxon>Poales</taxon>
        <taxon>Poaceae</taxon>
        <taxon>BOP clade</taxon>
        <taxon>Pooideae</taxon>
        <taxon>Triticodae</taxon>
        <taxon>Triticeae</taxon>
        <taxon>Triticinae</taxon>
        <taxon>Aegilops</taxon>
    </lineage>
</organism>
<comment type="similarity">
    <text evidence="2">Belongs to the Tdpoz family.</text>
</comment>
<protein>
    <submittedName>
        <fullName evidence="5">Uncharacterized protein</fullName>
    </submittedName>
</protein>
<dbReference type="InterPro" id="IPR000210">
    <property type="entry name" value="BTB/POZ_dom"/>
</dbReference>
<evidence type="ECO:0000259" key="4">
    <source>
        <dbReference type="Pfam" id="PF24570"/>
    </source>
</evidence>
<reference evidence="5" key="3">
    <citation type="journal article" date="2017" name="Nature">
        <title>Genome sequence of the progenitor of the wheat D genome Aegilops tauschii.</title>
        <authorList>
            <person name="Luo M.C."/>
            <person name="Gu Y.Q."/>
            <person name="Puiu D."/>
            <person name="Wang H."/>
            <person name="Twardziok S.O."/>
            <person name="Deal K.R."/>
            <person name="Huo N."/>
            <person name="Zhu T."/>
            <person name="Wang L."/>
            <person name="Wang Y."/>
            <person name="McGuire P.E."/>
            <person name="Liu S."/>
            <person name="Long H."/>
            <person name="Ramasamy R.K."/>
            <person name="Rodriguez J.C."/>
            <person name="Van S.L."/>
            <person name="Yuan L."/>
            <person name="Wang Z."/>
            <person name="Xia Z."/>
            <person name="Xiao L."/>
            <person name="Anderson O.D."/>
            <person name="Ouyang S."/>
            <person name="Liang Y."/>
            <person name="Zimin A.V."/>
            <person name="Pertea G."/>
            <person name="Qi P."/>
            <person name="Bennetzen J.L."/>
            <person name="Dai X."/>
            <person name="Dawson M.W."/>
            <person name="Muller H.G."/>
            <person name="Kugler K."/>
            <person name="Rivarola-Duarte L."/>
            <person name="Spannagl M."/>
            <person name="Mayer K.F.X."/>
            <person name="Lu F.H."/>
            <person name="Bevan M.W."/>
            <person name="Leroy P."/>
            <person name="Li P."/>
            <person name="You F.M."/>
            <person name="Sun Q."/>
            <person name="Liu Z."/>
            <person name="Lyons E."/>
            <person name="Wicker T."/>
            <person name="Salzberg S.L."/>
            <person name="Devos K.M."/>
            <person name="Dvorak J."/>
        </authorList>
    </citation>
    <scope>NUCLEOTIDE SEQUENCE [LARGE SCALE GENOMIC DNA]</scope>
    <source>
        <strain evidence="5">cv. AL8/78</strain>
    </source>
</reference>
<dbReference type="Pfam" id="PF00651">
    <property type="entry name" value="BTB"/>
    <property type="match status" value="1"/>
</dbReference>
<reference evidence="6" key="1">
    <citation type="journal article" date="2014" name="Science">
        <title>Ancient hybridizations among the ancestral genomes of bread wheat.</title>
        <authorList>
            <consortium name="International Wheat Genome Sequencing Consortium,"/>
            <person name="Marcussen T."/>
            <person name="Sandve S.R."/>
            <person name="Heier L."/>
            <person name="Spannagl M."/>
            <person name="Pfeifer M."/>
            <person name="Jakobsen K.S."/>
            <person name="Wulff B.B."/>
            <person name="Steuernagel B."/>
            <person name="Mayer K.F."/>
            <person name="Olsen O.A."/>
        </authorList>
    </citation>
    <scope>NUCLEOTIDE SEQUENCE [LARGE SCALE GENOMIC DNA]</scope>
    <source>
        <strain evidence="6">cv. AL8/78</strain>
    </source>
</reference>
<dbReference type="Pfam" id="PF24570">
    <property type="entry name" value="BACK_BPM_SPOP"/>
    <property type="match status" value="1"/>
</dbReference>
<dbReference type="InterPro" id="IPR011333">
    <property type="entry name" value="SKP1/BTB/POZ_sf"/>
</dbReference>
<dbReference type="Proteomes" id="UP000015105">
    <property type="component" value="Chromosome 7D"/>
</dbReference>
<accession>A0A453SZB2</accession>
<sequence>MAEFFGDMKEKCSQSLKIDDMEAEVFKALLCFIYTDIVPEFENQEDVTLMAQHLFAAADRYGLDMLKLICSDKLSNGISINTVATTLALAEQHSSLQLKAKCVDFIISTPTILDAVLATDGYKHLASSCPSVVTDLLKAACSRKI</sequence>
<comment type="pathway">
    <text evidence="1">Protein modification; protein ubiquitination.</text>
</comment>
<dbReference type="Gene3D" id="3.30.710.10">
    <property type="entry name" value="Potassium Channel Kv1.1, Chain A"/>
    <property type="match status" value="1"/>
</dbReference>
<dbReference type="PANTHER" id="PTHR26379">
    <property type="entry name" value="BTB/POZ AND MATH DOMAIN-CONTAINING PROTEIN 1"/>
    <property type="match status" value="1"/>
</dbReference>
<name>A0A453SZB2_AEGTS</name>
<dbReference type="EnsemblPlants" id="AET7Gv21161800.1">
    <property type="protein sequence ID" value="AET7Gv21161800.1"/>
    <property type="gene ID" value="AET7Gv21161800"/>
</dbReference>
<dbReference type="InterPro" id="IPR045005">
    <property type="entry name" value="BPM1-6"/>
</dbReference>
<reference evidence="5" key="5">
    <citation type="journal article" date="2021" name="G3 (Bethesda)">
        <title>Aegilops tauschii genome assembly Aet v5.0 features greater sequence contiguity and improved annotation.</title>
        <authorList>
            <person name="Wang L."/>
            <person name="Zhu T."/>
            <person name="Rodriguez J.C."/>
            <person name="Deal K.R."/>
            <person name="Dubcovsky J."/>
            <person name="McGuire P.E."/>
            <person name="Lux T."/>
            <person name="Spannagl M."/>
            <person name="Mayer K.F.X."/>
            <person name="Baldrich P."/>
            <person name="Meyers B.C."/>
            <person name="Huo N."/>
            <person name="Gu Y.Q."/>
            <person name="Zhou H."/>
            <person name="Devos K.M."/>
            <person name="Bennetzen J.L."/>
            <person name="Unver T."/>
            <person name="Budak H."/>
            <person name="Gulick P.J."/>
            <person name="Galiba G."/>
            <person name="Kalapos B."/>
            <person name="Nelson D.R."/>
            <person name="Li P."/>
            <person name="You F.M."/>
            <person name="Luo M.C."/>
            <person name="Dvorak J."/>
        </authorList>
    </citation>
    <scope>NUCLEOTIDE SEQUENCE [LARGE SCALE GENOMIC DNA]</scope>
    <source>
        <strain evidence="5">cv. AL8/78</strain>
    </source>
</reference>
<feature type="domain" description="BTB" evidence="3">
    <location>
        <begin position="5"/>
        <end position="75"/>
    </location>
</feature>
<evidence type="ECO:0000256" key="1">
    <source>
        <dbReference type="ARBA" id="ARBA00004906"/>
    </source>
</evidence>
<dbReference type="PANTHER" id="PTHR26379:SF507">
    <property type="entry name" value="BTB DOMAIN-CONTAINING PROTEIN"/>
    <property type="match status" value="1"/>
</dbReference>
<dbReference type="STRING" id="200361.A0A453SZB2"/>
<feature type="domain" description="BPM/SPOP BACK" evidence="4">
    <location>
        <begin position="82"/>
        <end position="137"/>
    </location>
</feature>
<reference evidence="5" key="4">
    <citation type="submission" date="2019-03" db="UniProtKB">
        <authorList>
            <consortium name="EnsemblPlants"/>
        </authorList>
    </citation>
    <scope>IDENTIFICATION</scope>
</reference>
<dbReference type="GO" id="GO:0016567">
    <property type="term" value="P:protein ubiquitination"/>
    <property type="evidence" value="ECO:0007669"/>
    <property type="project" value="InterPro"/>
</dbReference>
<evidence type="ECO:0000256" key="2">
    <source>
        <dbReference type="ARBA" id="ARBA00010846"/>
    </source>
</evidence>
<dbReference type="Gene3D" id="1.25.40.420">
    <property type="match status" value="1"/>
</dbReference>